<protein>
    <recommendedName>
        <fullName evidence="3">Secreted protein</fullName>
    </recommendedName>
</protein>
<dbReference type="AlphaFoldDB" id="A0AAV7PET2"/>
<reference evidence="1" key="1">
    <citation type="journal article" date="2022" name="bioRxiv">
        <title>Sequencing and chromosome-scale assembly of the giantPleurodeles waltlgenome.</title>
        <authorList>
            <person name="Brown T."/>
            <person name="Elewa A."/>
            <person name="Iarovenko S."/>
            <person name="Subramanian E."/>
            <person name="Araus A.J."/>
            <person name="Petzold A."/>
            <person name="Susuki M."/>
            <person name="Suzuki K.-i.T."/>
            <person name="Hayashi T."/>
            <person name="Toyoda A."/>
            <person name="Oliveira C."/>
            <person name="Osipova E."/>
            <person name="Leigh N.D."/>
            <person name="Simon A."/>
            <person name="Yun M.H."/>
        </authorList>
    </citation>
    <scope>NUCLEOTIDE SEQUENCE</scope>
    <source>
        <strain evidence="1">20211129_DDA</strain>
        <tissue evidence="1">Liver</tissue>
    </source>
</reference>
<organism evidence="1 2">
    <name type="scientific">Pleurodeles waltl</name>
    <name type="common">Iberian ribbed newt</name>
    <dbReference type="NCBI Taxonomy" id="8319"/>
    <lineage>
        <taxon>Eukaryota</taxon>
        <taxon>Metazoa</taxon>
        <taxon>Chordata</taxon>
        <taxon>Craniata</taxon>
        <taxon>Vertebrata</taxon>
        <taxon>Euteleostomi</taxon>
        <taxon>Amphibia</taxon>
        <taxon>Batrachia</taxon>
        <taxon>Caudata</taxon>
        <taxon>Salamandroidea</taxon>
        <taxon>Salamandridae</taxon>
        <taxon>Pleurodelinae</taxon>
        <taxon>Pleurodeles</taxon>
    </lineage>
</organism>
<accession>A0AAV7PET2</accession>
<evidence type="ECO:0000313" key="1">
    <source>
        <dbReference type="EMBL" id="KAJ1125344.1"/>
    </source>
</evidence>
<keyword evidence="2" id="KW-1185">Reference proteome</keyword>
<sequence>MIMLAAAAAAAAVFLHAATLLLLLQVKLHGETLLHKKSLFLCNWLPVAATAPRNQCFCGRHKIRRRSAPKTAPAAVVTDDVRKRAQRRFIATCTSFVAYLHETVAACARVLPDHAFRPALVRTKSPGKKRVPMAIGASMVEGGRKSAEV</sequence>
<dbReference type="EMBL" id="JANPWB010000011">
    <property type="protein sequence ID" value="KAJ1125344.1"/>
    <property type="molecule type" value="Genomic_DNA"/>
</dbReference>
<proteinExistence type="predicted"/>
<gene>
    <name evidence="1" type="ORF">NDU88_003776</name>
</gene>
<evidence type="ECO:0000313" key="2">
    <source>
        <dbReference type="Proteomes" id="UP001066276"/>
    </source>
</evidence>
<comment type="caution">
    <text evidence="1">The sequence shown here is derived from an EMBL/GenBank/DDBJ whole genome shotgun (WGS) entry which is preliminary data.</text>
</comment>
<dbReference type="Proteomes" id="UP001066276">
    <property type="component" value="Chromosome 7"/>
</dbReference>
<name>A0AAV7PET2_PLEWA</name>
<evidence type="ECO:0008006" key="3">
    <source>
        <dbReference type="Google" id="ProtNLM"/>
    </source>
</evidence>